<feature type="region of interest" description="Disordered" evidence="5">
    <location>
        <begin position="243"/>
        <end position="324"/>
    </location>
</feature>
<dbReference type="InterPro" id="IPR030379">
    <property type="entry name" value="G_SEPTIN_dom"/>
</dbReference>
<dbReference type="InterPro" id="IPR027417">
    <property type="entry name" value="P-loop_NTPase"/>
</dbReference>
<dbReference type="CDD" id="cd01850">
    <property type="entry name" value="CDC_Septin"/>
    <property type="match status" value="1"/>
</dbReference>
<dbReference type="PANTHER" id="PTHR18884">
    <property type="entry name" value="SEPTIN"/>
    <property type="match status" value="1"/>
</dbReference>
<protein>
    <submittedName>
        <fullName evidence="8">Septin-7 isoform X1</fullName>
    </submittedName>
</protein>
<feature type="compositionally biased region" description="Polar residues" evidence="5">
    <location>
        <begin position="153"/>
        <end position="163"/>
    </location>
</feature>
<feature type="region of interest" description="Disordered" evidence="5">
    <location>
        <begin position="773"/>
        <end position="798"/>
    </location>
</feature>
<evidence type="ECO:0000256" key="1">
    <source>
        <dbReference type="ARBA" id="ARBA00022741"/>
    </source>
</evidence>
<dbReference type="PROSITE" id="PS51719">
    <property type="entry name" value="G_SEPTIN"/>
    <property type="match status" value="1"/>
</dbReference>
<dbReference type="SUPFAM" id="SSF52540">
    <property type="entry name" value="P-loop containing nucleoside triphosphate hydrolases"/>
    <property type="match status" value="1"/>
</dbReference>
<evidence type="ECO:0000256" key="4">
    <source>
        <dbReference type="SAM" id="Coils"/>
    </source>
</evidence>
<feature type="region of interest" description="Disordered" evidence="5">
    <location>
        <begin position="131"/>
        <end position="181"/>
    </location>
</feature>
<name>A0ABM3LHW6_BICAN</name>
<feature type="domain" description="Septin-type G" evidence="6">
    <location>
        <begin position="383"/>
        <end position="656"/>
    </location>
</feature>
<comment type="similarity">
    <text evidence="3">Belongs to the TRAFAC class TrmE-Era-EngA-EngB-Septin-like GTPase superfamily. Septin GTPase family.</text>
</comment>
<feature type="compositionally biased region" description="Basic and acidic residues" evidence="5">
    <location>
        <begin position="55"/>
        <end position="68"/>
    </location>
</feature>
<keyword evidence="7" id="KW-1185">Reference proteome</keyword>
<keyword evidence="2 3" id="KW-0342">GTP-binding</keyword>
<reference evidence="8" key="2">
    <citation type="submission" date="2025-08" db="UniProtKB">
        <authorList>
            <consortium name="RefSeq"/>
        </authorList>
    </citation>
    <scope>IDENTIFICATION</scope>
</reference>
<evidence type="ECO:0000256" key="5">
    <source>
        <dbReference type="SAM" id="MobiDB-lite"/>
    </source>
</evidence>
<feature type="compositionally biased region" description="Pro residues" evidence="5">
    <location>
        <begin position="312"/>
        <end position="324"/>
    </location>
</feature>
<evidence type="ECO:0000256" key="2">
    <source>
        <dbReference type="ARBA" id="ARBA00023134"/>
    </source>
</evidence>
<reference evidence="7" key="1">
    <citation type="submission" date="2025-05" db="UniProtKB">
        <authorList>
            <consortium name="RefSeq"/>
        </authorList>
    </citation>
    <scope>NUCLEOTIDE SEQUENCE [LARGE SCALE GENOMIC DNA]</scope>
</reference>
<evidence type="ECO:0000259" key="6">
    <source>
        <dbReference type="PROSITE" id="PS51719"/>
    </source>
</evidence>
<keyword evidence="4" id="KW-0175">Coiled coil</keyword>
<evidence type="ECO:0000313" key="7">
    <source>
        <dbReference type="Proteomes" id="UP001652582"/>
    </source>
</evidence>
<organism evidence="7 8">
    <name type="scientific">Bicyclus anynana</name>
    <name type="common">Squinting bush brown butterfly</name>
    <dbReference type="NCBI Taxonomy" id="110368"/>
    <lineage>
        <taxon>Eukaryota</taxon>
        <taxon>Metazoa</taxon>
        <taxon>Ecdysozoa</taxon>
        <taxon>Arthropoda</taxon>
        <taxon>Hexapoda</taxon>
        <taxon>Insecta</taxon>
        <taxon>Pterygota</taxon>
        <taxon>Neoptera</taxon>
        <taxon>Endopterygota</taxon>
        <taxon>Lepidoptera</taxon>
        <taxon>Glossata</taxon>
        <taxon>Ditrysia</taxon>
        <taxon>Papilionoidea</taxon>
        <taxon>Nymphalidae</taxon>
        <taxon>Satyrinae</taxon>
        <taxon>Satyrini</taxon>
        <taxon>Mycalesina</taxon>
        <taxon>Bicyclus</taxon>
    </lineage>
</organism>
<gene>
    <name evidence="8" type="primary">LOC112051923</name>
</gene>
<evidence type="ECO:0000256" key="3">
    <source>
        <dbReference type="RuleBase" id="RU004560"/>
    </source>
</evidence>
<sequence>MHFQPSSRGSRVAIILGFIGVGGGGEWRRRARGTEPPPARRGCTARAVKPPRTGNRLERSLTAPHRDRSFATSDSVCLYSHDGHHSREMNGSTTTVNGGAVNGTNGINGIGAAPRTATLGTPNSYAYTSSGSLLGRGGSARPVPPPTLPKYSGSFSAGSTLSATGLRERDREGTGGSHRLASLERLALRQRIIEQSSNNQVGSVTTNSTSGTNSGPTFATVTLTDTATLQSKRELFFKSDTVSGGGVSATGLPSAAPPAPPVAPSALKDALAKRSATLPEPQENSHHEANGTAPKLSNSVSVDGGRTAAMPPQMPAPPVPTTAPPPVTAPLRSTENIMKKSDHPPVAPKPELPKIEKPKTKELDGYVGFANLPNQVYRKAVKKGFEFTLMVVGETGLGKSTLINSLFLTDVYDKDKHPGPSLRVKKTVGVETSVVLLKENGVNLTLTIVDTPGFGDAVDNSNCWQPIIDFVESKYEEFLNAESRVTRMAAPPDTRVHCCLYFIAPSGHGLKPLDVEFMQRLGDKVNIIPVIAKADTMTPEECKDFKEQILKEIAQHKIKIYDFPESTGEEGEGADTSKALRGRVPFAVVGANTVIEQDGRRIRGRKYPWGIAEVENLEHCDFLALRNMVIRTHLQDLKDVTSSVHYENYRCRKLAGLSHDGKPHRMNSNNFCPQGLMNSFMTVWNPLAQMEEEKREHDSKMKKMEIEMEQVFDMKVREKRAKLKESEVELARRHEATRRALEAQARELEERQRALMAEQAAWERETGLSLDDLRRRSLEANSKETVDGKDKKDKKKKDWSFKNVTSGISI</sequence>
<evidence type="ECO:0000313" key="8">
    <source>
        <dbReference type="RefSeq" id="XP_052738664.1"/>
    </source>
</evidence>
<dbReference type="Proteomes" id="UP001652582">
    <property type="component" value="Chromosome 1"/>
</dbReference>
<feature type="region of interest" description="Disordered" evidence="5">
    <location>
        <begin position="27"/>
        <end position="68"/>
    </location>
</feature>
<dbReference type="Pfam" id="PF00735">
    <property type="entry name" value="Septin"/>
    <property type="match status" value="1"/>
</dbReference>
<proteinExistence type="inferred from homology"/>
<dbReference type="InterPro" id="IPR016491">
    <property type="entry name" value="Septin"/>
</dbReference>
<dbReference type="RefSeq" id="XP_052738664.1">
    <property type="nucleotide sequence ID" value="XM_052882704.1"/>
</dbReference>
<feature type="coiled-coil region" evidence="4">
    <location>
        <begin position="687"/>
        <end position="765"/>
    </location>
</feature>
<feature type="region of interest" description="Disordered" evidence="5">
    <location>
        <begin position="198"/>
        <end position="217"/>
    </location>
</feature>
<dbReference type="GeneID" id="112051923"/>
<dbReference type="Gene3D" id="3.40.50.300">
    <property type="entry name" value="P-loop containing nucleotide triphosphate hydrolases"/>
    <property type="match status" value="1"/>
</dbReference>
<keyword evidence="1 3" id="KW-0547">Nucleotide-binding</keyword>
<accession>A0ABM3LHW6</accession>